<evidence type="ECO:0000256" key="2">
    <source>
        <dbReference type="ARBA" id="ARBA00023002"/>
    </source>
</evidence>
<dbReference type="Gene3D" id="3.30.360.10">
    <property type="entry name" value="Dihydrodipicolinate Reductase, domain 2"/>
    <property type="match status" value="1"/>
</dbReference>
<keyword evidence="2" id="KW-0560">Oxidoreductase</keyword>
<dbReference type="Gene3D" id="3.40.50.720">
    <property type="entry name" value="NAD(P)-binding Rossmann-like Domain"/>
    <property type="match status" value="1"/>
</dbReference>
<dbReference type="SUPFAM" id="SSF55347">
    <property type="entry name" value="Glyceraldehyde-3-phosphate dehydrogenase-like, C-terminal domain"/>
    <property type="match status" value="1"/>
</dbReference>
<dbReference type="SUPFAM" id="SSF51735">
    <property type="entry name" value="NAD(P)-binding Rossmann-fold domains"/>
    <property type="match status" value="1"/>
</dbReference>
<evidence type="ECO:0000259" key="7">
    <source>
        <dbReference type="Pfam" id="PF22725"/>
    </source>
</evidence>
<evidence type="ECO:0000256" key="1">
    <source>
        <dbReference type="ARBA" id="ARBA00010928"/>
    </source>
</evidence>
<dbReference type="InterPro" id="IPR050984">
    <property type="entry name" value="Gfo/Idh/MocA_domain"/>
</dbReference>
<dbReference type="OrthoDB" id="2129491at2759"/>
<dbReference type="PANTHER" id="PTHR22604:SF105">
    <property type="entry name" value="TRANS-1,2-DIHYDROBENZENE-1,2-DIOL DEHYDROGENASE"/>
    <property type="match status" value="1"/>
</dbReference>
<evidence type="ECO:0000256" key="5">
    <source>
        <dbReference type="ARBA" id="ARBA00049233"/>
    </source>
</evidence>
<comment type="similarity">
    <text evidence="1">Belongs to the Gfo/Idh/MocA family.</text>
</comment>
<name>A0A9P6W6D8_RHOMI</name>
<gene>
    <name evidence="8" type="ORF">C6P46_006826</name>
</gene>
<dbReference type="Pfam" id="PF22725">
    <property type="entry name" value="GFO_IDH_MocA_C3"/>
    <property type="match status" value="1"/>
</dbReference>
<evidence type="ECO:0000313" key="8">
    <source>
        <dbReference type="EMBL" id="KAG0665379.1"/>
    </source>
</evidence>
<dbReference type="Pfam" id="PF01408">
    <property type="entry name" value="GFO_IDH_MocA"/>
    <property type="match status" value="1"/>
</dbReference>
<proteinExistence type="inferred from homology"/>
<accession>A0A9P6W6D8</accession>
<evidence type="ECO:0000259" key="6">
    <source>
        <dbReference type="Pfam" id="PF01408"/>
    </source>
</evidence>
<dbReference type="GO" id="GO:0047837">
    <property type="term" value="F:D-xylose 1-dehydrogenase (NADP+) activity"/>
    <property type="evidence" value="ECO:0007669"/>
    <property type="project" value="UniProtKB-EC"/>
</dbReference>
<comment type="catalytic activity">
    <reaction evidence="5">
        <text>D-xylose + NADP(+) = D-xylono-1,5-lactone + NADPH + H(+)</text>
        <dbReference type="Rhea" id="RHEA:22000"/>
        <dbReference type="ChEBI" id="CHEBI:15378"/>
        <dbReference type="ChEBI" id="CHEBI:15867"/>
        <dbReference type="ChEBI" id="CHEBI:53455"/>
        <dbReference type="ChEBI" id="CHEBI:57783"/>
        <dbReference type="ChEBI" id="CHEBI:58349"/>
        <dbReference type="EC" id="1.1.1.179"/>
    </reaction>
</comment>
<protein>
    <recommendedName>
        <fullName evidence="3">D-xylose 1-dehydrogenase (NADP(+), D-xylono-1,5-lactone-forming)</fullName>
        <ecNumber evidence="3">1.1.1.179</ecNumber>
    </recommendedName>
    <alternativeName>
        <fullName evidence="4">D-xylose-NADP dehydrogenase</fullName>
    </alternativeName>
</protein>
<keyword evidence="9" id="KW-1185">Reference proteome</keyword>
<sequence>MSSSFTCRWGILSTGWIANKFVLDLLTDPSTRDASDVKHQVVAVGSRSTDSAKRFVEETWKEAGVTAGQDQVKLYGTYEELYRDESVDCIYVGTPHSHHYANVHAALSAGKNVLCEKSLVVNSKQAQVLVDLARQKNLFLMEATWTRCLPFASKLQAVLASGAIGEVRAVQSAMCFDWTEIVRQNPDHRLINPNLAGGALLDLSPYSYTILALSILPRSKASPEPLPMPKVVSSAIKTPLGVDASSTTTINFEQPDGRIVPGTMSSAIDRVTPPERCALIQGSLGYITIRTPANVPQSFTVERYGAGHPMWMSDMEHKSTTYDFVMSKGTWGFAYEADEVARCLRDGKKESDIIPLRETILQMQIFDEIRRQNDLAYPEALETVDLK</sequence>
<evidence type="ECO:0000256" key="4">
    <source>
        <dbReference type="ARBA" id="ARBA00042988"/>
    </source>
</evidence>
<dbReference type="Proteomes" id="UP000777482">
    <property type="component" value="Unassembled WGS sequence"/>
</dbReference>
<dbReference type="EMBL" id="PUHQ01000009">
    <property type="protein sequence ID" value="KAG0665379.1"/>
    <property type="molecule type" value="Genomic_DNA"/>
</dbReference>
<dbReference type="EC" id="1.1.1.179" evidence="3"/>
<reference evidence="8 9" key="1">
    <citation type="submission" date="2020-11" db="EMBL/GenBank/DDBJ databases">
        <title>Kefir isolates.</title>
        <authorList>
            <person name="Marcisauskas S."/>
            <person name="Kim Y."/>
            <person name="Blasche S."/>
        </authorList>
    </citation>
    <scope>NUCLEOTIDE SEQUENCE [LARGE SCALE GENOMIC DNA]</scope>
    <source>
        <strain evidence="8 9">KR</strain>
    </source>
</reference>
<dbReference type="InterPro" id="IPR055170">
    <property type="entry name" value="GFO_IDH_MocA-like_dom"/>
</dbReference>
<dbReference type="PANTHER" id="PTHR22604">
    <property type="entry name" value="OXIDOREDUCTASES"/>
    <property type="match status" value="1"/>
</dbReference>
<feature type="domain" description="GFO/IDH/MocA-like oxidoreductase" evidence="7">
    <location>
        <begin position="154"/>
        <end position="211"/>
    </location>
</feature>
<evidence type="ECO:0000256" key="3">
    <source>
        <dbReference type="ARBA" id="ARBA00038984"/>
    </source>
</evidence>
<organism evidence="8 9">
    <name type="scientific">Rhodotorula mucilaginosa</name>
    <name type="common">Yeast</name>
    <name type="synonym">Rhodotorula rubra</name>
    <dbReference type="NCBI Taxonomy" id="5537"/>
    <lineage>
        <taxon>Eukaryota</taxon>
        <taxon>Fungi</taxon>
        <taxon>Dikarya</taxon>
        <taxon>Basidiomycota</taxon>
        <taxon>Pucciniomycotina</taxon>
        <taxon>Microbotryomycetes</taxon>
        <taxon>Sporidiobolales</taxon>
        <taxon>Sporidiobolaceae</taxon>
        <taxon>Rhodotorula</taxon>
    </lineage>
</organism>
<evidence type="ECO:0000313" key="9">
    <source>
        <dbReference type="Proteomes" id="UP000777482"/>
    </source>
</evidence>
<dbReference type="AlphaFoldDB" id="A0A9P6W6D8"/>
<feature type="domain" description="Gfo/Idh/MocA-like oxidoreductase N-terminal" evidence="6">
    <location>
        <begin position="8"/>
        <end position="141"/>
    </location>
</feature>
<dbReference type="InterPro" id="IPR000683">
    <property type="entry name" value="Gfo/Idh/MocA-like_OxRdtase_N"/>
</dbReference>
<comment type="caution">
    <text evidence="8">The sequence shown here is derived from an EMBL/GenBank/DDBJ whole genome shotgun (WGS) entry which is preliminary data.</text>
</comment>
<dbReference type="InterPro" id="IPR036291">
    <property type="entry name" value="NAD(P)-bd_dom_sf"/>
</dbReference>
<dbReference type="GO" id="GO:0000166">
    <property type="term" value="F:nucleotide binding"/>
    <property type="evidence" value="ECO:0007669"/>
    <property type="project" value="InterPro"/>
</dbReference>